<reference evidence="2 3" key="1">
    <citation type="submission" date="2015-02" db="EMBL/GenBank/DDBJ databases">
        <title>Genome Sequencing of Rickettsiales.</title>
        <authorList>
            <person name="Daugherty S.C."/>
            <person name="Su Q."/>
            <person name="Abolude K."/>
            <person name="Beier-Sexton M."/>
            <person name="Carlyon J.A."/>
            <person name="Carter R."/>
            <person name="Day N.P."/>
            <person name="Dumler S.J."/>
            <person name="Dyachenko V."/>
            <person name="Godinez A."/>
            <person name="Kurtti T.J."/>
            <person name="Lichay M."/>
            <person name="Mullins K.E."/>
            <person name="Ott S."/>
            <person name="Pappas-Brown V."/>
            <person name="Paris D.H."/>
            <person name="Patel P."/>
            <person name="Richards A.L."/>
            <person name="Sadzewicz L."/>
            <person name="Sears K."/>
            <person name="Seidman D."/>
            <person name="Sengamalay N."/>
            <person name="Stenos J."/>
            <person name="Tallon L.J."/>
            <person name="Vincent G."/>
            <person name="Fraser C.M."/>
            <person name="Munderloh U."/>
            <person name="Dunning-Hotopp J.C."/>
        </authorList>
    </citation>
    <scope>NUCLEOTIDE SEQUENCE [LARGE SCALE GENOMIC DNA]</scope>
    <source>
        <strain evidence="2 3">Gilliam</strain>
    </source>
</reference>
<accession>A0A0F3M7X7</accession>
<evidence type="ECO:0000313" key="2">
    <source>
        <dbReference type="EMBL" id="KJV50694.1"/>
    </source>
</evidence>
<name>A0A0F3M7X7_ORITS</name>
<sequence>MSESVAAQEFLEYYLPSDFKSLIDFITNKIEQESYIENRKEKNTVISSIELLPKTWQCFYLYIN</sequence>
<gene>
    <name evidence="2" type="ORF">OTSGILL_2823</name>
</gene>
<dbReference type="PATRIC" id="fig|1359184.3.peg.2881"/>
<protein>
    <submittedName>
        <fullName evidence="2">Transposase, YhgA-like family protein</fullName>
    </submittedName>
</protein>
<proteinExistence type="predicted"/>
<dbReference type="AlphaFoldDB" id="A0A0F3M7X7"/>
<organism evidence="2 3">
    <name type="scientific">Orientia tsutsugamushi str. Gilliam</name>
    <dbReference type="NCBI Taxonomy" id="1359184"/>
    <lineage>
        <taxon>Bacteria</taxon>
        <taxon>Pseudomonadati</taxon>
        <taxon>Pseudomonadota</taxon>
        <taxon>Alphaproteobacteria</taxon>
        <taxon>Rickettsiales</taxon>
        <taxon>Rickettsiaceae</taxon>
        <taxon>Rickettsieae</taxon>
        <taxon>Orientia</taxon>
    </lineage>
</organism>
<evidence type="ECO:0000313" key="3">
    <source>
        <dbReference type="Proteomes" id="UP000033769"/>
    </source>
</evidence>
<dbReference type="Proteomes" id="UP000033769">
    <property type="component" value="Unassembled WGS sequence"/>
</dbReference>
<comment type="caution">
    <text evidence="2">The sequence shown here is derived from an EMBL/GenBank/DDBJ whole genome shotgun (WGS) entry which is preliminary data.</text>
</comment>
<dbReference type="EMBL" id="LANO01000068">
    <property type="protein sequence ID" value="KJV50694.1"/>
    <property type="molecule type" value="Genomic_DNA"/>
</dbReference>
<feature type="domain" description="Transposase (putative) YhgA-like" evidence="1">
    <location>
        <begin position="2"/>
        <end position="39"/>
    </location>
</feature>
<dbReference type="InterPro" id="IPR006842">
    <property type="entry name" value="Transposase_31"/>
</dbReference>
<dbReference type="Pfam" id="PF04754">
    <property type="entry name" value="Transposase_31"/>
    <property type="match status" value="1"/>
</dbReference>
<evidence type="ECO:0000259" key="1">
    <source>
        <dbReference type="Pfam" id="PF04754"/>
    </source>
</evidence>